<dbReference type="Proteomes" id="UP000824087">
    <property type="component" value="Unassembled WGS sequence"/>
</dbReference>
<evidence type="ECO:0000256" key="1">
    <source>
        <dbReference type="SAM" id="MobiDB-lite"/>
    </source>
</evidence>
<evidence type="ECO:0000259" key="3">
    <source>
        <dbReference type="PROSITE" id="PS51178"/>
    </source>
</evidence>
<dbReference type="InterPro" id="IPR005543">
    <property type="entry name" value="PASTA_dom"/>
</dbReference>
<feature type="transmembrane region" description="Helical" evidence="2">
    <location>
        <begin position="107"/>
        <end position="128"/>
    </location>
</feature>
<comment type="caution">
    <text evidence="4">The sequence shown here is derived from an EMBL/GenBank/DDBJ whole genome shotgun (WGS) entry which is preliminary data.</text>
</comment>
<accession>A0A9D1HVL1</accession>
<feature type="compositionally biased region" description="Low complexity" evidence="1">
    <location>
        <begin position="597"/>
        <end position="613"/>
    </location>
</feature>
<reference evidence="4" key="1">
    <citation type="submission" date="2020-10" db="EMBL/GenBank/DDBJ databases">
        <authorList>
            <person name="Gilroy R."/>
        </authorList>
    </citation>
    <scope>NUCLEOTIDE SEQUENCE</scope>
    <source>
        <strain evidence="4">CHK197-8231</strain>
    </source>
</reference>
<feature type="domain" description="PASTA" evidence="3">
    <location>
        <begin position="331"/>
        <end position="396"/>
    </location>
</feature>
<sequence length="700" mass="78838">MDSKRKKDLINSLINDDNSFTDVMSRKEKKKRAKQKKFEEQLIKELEKNKKKRMEKELREKQQEKYKMPDKKLESTTSRPKQLNSNERDFQLHEPTKKKGWGKFSKFYLFLIILLVVSFLTYSIYTSFHQIDQIYIIINSTLISIFAIFFLLTSLITKESAKKKMTIFTTFILIGFIGFHIAVETNFLKLPQQAYIKDFSNQTISKVITWASNHNVKLNYEYDYSDSIKSNKVISQNVEPNTLVKDIKSLNVVVSNGPNYDLTVNIPDMIHWEIDKVLDIIEENKLNNVIIDFEFSEETRDTVIEQSRTGEIKRSDELKIKFSLGREEDLKPVAMKDLINMKEFDATLWLKRNGIKYEIKYEFSDDFEKGRVISTTPKEGTMINQKEMSVTIIISKGKKIKAPDFTQMSIEEINVWAEKNNITIHYGSEYNASIKVGNVIRASVEKGATLEEGQIVYIITSKGILKMISFGENDLEKIKSFANEHQLTLNIIEQFSDLPAGQIIDISVKAGETLNEGQGIEIIVSKGKATSIPNFIGVNITKAKEMCSSANLNCSFNYAYSTKTKNTIIYQNKSYGSEVTSGTSIILTVSNGQRPASNNSGNNNSSSGNSGSNPTPTPVCTPYTFILGGAGSTGYQTYSMIKNTSNNKYLNITPNYVGACPNGNATNGAICSSSVTSGTQVTTCDTIVVTIVLLQSSINN</sequence>
<feature type="region of interest" description="Disordered" evidence="1">
    <location>
        <begin position="591"/>
        <end position="615"/>
    </location>
</feature>
<feature type="transmembrane region" description="Helical" evidence="2">
    <location>
        <begin position="165"/>
        <end position="183"/>
    </location>
</feature>
<evidence type="ECO:0000313" key="4">
    <source>
        <dbReference type="EMBL" id="HIU22150.1"/>
    </source>
</evidence>
<dbReference type="Gene3D" id="3.30.10.20">
    <property type="match status" value="5"/>
</dbReference>
<feature type="domain" description="PASTA" evidence="3">
    <location>
        <begin position="190"/>
        <end position="256"/>
    </location>
</feature>
<dbReference type="PROSITE" id="PS51178">
    <property type="entry name" value="PASTA"/>
    <property type="match status" value="3"/>
</dbReference>
<dbReference type="Pfam" id="PF03793">
    <property type="entry name" value="PASTA"/>
    <property type="match status" value="5"/>
</dbReference>
<proteinExistence type="predicted"/>
<feature type="domain" description="PASTA" evidence="3">
    <location>
        <begin position="397"/>
        <end position="462"/>
    </location>
</feature>
<reference evidence="4" key="2">
    <citation type="journal article" date="2021" name="PeerJ">
        <title>Extensive microbial diversity within the chicken gut microbiome revealed by metagenomics and culture.</title>
        <authorList>
            <person name="Gilroy R."/>
            <person name="Ravi A."/>
            <person name="Getino M."/>
            <person name="Pursley I."/>
            <person name="Horton D.L."/>
            <person name="Alikhan N.F."/>
            <person name="Baker D."/>
            <person name="Gharbi K."/>
            <person name="Hall N."/>
            <person name="Watson M."/>
            <person name="Adriaenssens E.M."/>
            <person name="Foster-Nyarko E."/>
            <person name="Jarju S."/>
            <person name="Secka A."/>
            <person name="Antonio M."/>
            <person name="Oren A."/>
            <person name="Chaudhuri R.R."/>
            <person name="La Ragione R."/>
            <person name="Hildebrand F."/>
            <person name="Pallen M.J."/>
        </authorList>
    </citation>
    <scope>NUCLEOTIDE SEQUENCE</scope>
    <source>
        <strain evidence="4">CHK197-8231</strain>
    </source>
</reference>
<dbReference type="AlphaFoldDB" id="A0A9D1HVL1"/>
<feature type="compositionally biased region" description="Basic and acidic residues" evidence="1">
    <location>
        <begin position="50"/>
        <end position="74"/>
    </location>
</feature>
<dbReference type="EMBL" id="DVML01000007">
    <property type="protein sequence ID" value="HIU22150.1"/>
    <property type="molecule type" value="Genomic_DNA"/>
</dbReference>
<evidence type="ECO:0000313" key="5">
    <source>
        <dbReference type="Proteomes" id="UP000824087"/>
    </source>
</evidence>
<organism evidence="4 5">
    <name type="scientific">Candidatus Fimihabitans intestinipullorum</name>
    <dbReference type="NCBI Taxonomy" id="2840820"/>
    <lineage>
        <taxon>Bacteria</taxon>
        <taxon>Bacillati</taxon>
        <taxon>Mycoplasmatota</taxon>
        <taxon>Mycoplasmatota incertae sedis</taxon>
        <taxon>Candidatus Fimihabitans</taxon>
    </lineage>
</organism>
<dbReference type="SMART" id="SM00740">
    <property type="entry name" value="PASTA"/>
    <property type="match status" value="6"/>
</dbReference>
<feature type="region of interest" description="Disordered" evidence="1">
    <location>
        <begin position="50"/>
        <end position="89"/>
    </location>
</feature>
<evidence type="ECO:0000256" key="2">
    <source>
        <dbReference type="SAM" id="Phobius"/>
    </source>
</evidence>
<protein>
    <submittedName>
        <fullName evidence="4">PASTA domain-containing protein</fullName>
    </submittedName>
</protein>
<name>A0A9D1HVL1_9BACT</name>
<keyword evidence="2" id="KW-1133">Transmembrane helix</keyword>
<gene>
    <name evidence="4" type="ORF">IAD49_01070</name>
</gene>
<feature type="compositionally biased region" description="Polar residues" evidence="1">
    <location>
        <begin position="75"/>
        <end position="85"/>
    </location>
</feature>
<keyword evidence="2" id="KW-0812">Transmembrane</keyword>
<keyword evidence="2" id="KW-0472">Membrane</keyword>
<feature type="transmembrane region" description="Helical" evidence="2">
    <location>
        <begin position="134"/>
        <end position="153"/>
    </location>
</feature>
<dbReference type="CDD" id="cd06577">
    <property type="entry name" value="PASTA_pknB"/>
    <property type="match status" value="4"/>
</dbReference>